<reference evidence="1 2" key="1">
    <citation type="submission" date="2024-02" db="EMBL/GenBank/DDBJ databases">
        <title>Deinococcus aluminii NBRC 112889.</title>
        <authorList>
            <person name="Ichikawa N."/>
            <person name="Katano-Makiyama Y."/>
            <person name="Hidaka K."/>
        </authorList>
    </citation>
    <scope>NUCLEOTIDE SEQUENCE [LARGE SCALE GENOMIC DNA]</scope>
    <source>
        <strain evidence="1 2">NBRC 112889</strain>
    </source>
</reference>
<dbReference type="InterPro" id="IPR023401">
    <property type="entry name" value="ODC_N"/>
</dbReference>
<dbReference type="InterPro" id="IPR003462">
    <property type="entry name" value="ODC_Mu_crystall"/>
</dbReference>
<keyword evidence="2" id="KW-1185">Reference proteome</keyword>
<dbReference type="InterPro" id="IPR053444">
    <property type="entry name" value="Pyr2C_reductase-like"/>
</dbReference>
<dbReference type="Gene3D" id="3.40.50.720">
    <property type="entry name" value="NAD(P)-binding Rossmann-like Domain"/>
    <property type="match status" value="1"/>
</dbReference>
<sequence length="296" mass="30672">MPLLLPDAAQTARLLPYPPLVEALRTACLEYARGEIRGPGRLALPLGGGGVMLSMPAAAPDLASHKLVNVCPANRERGLPTILGQVTAYDAATGVPLFMLDGPTVTARRTAAVSLLGIQALFGTPREVGLIGTGKQAEAHAQAIAAVFPAARLWVKGSRLESAQAFCERLGGPLSPVSELPDHAEVVITATTSKVPVYTRPARPGRLVVAVGAFTPDAAEIAPATVRASRVYVDDPAGARHEAGDLLQAGVDWAGVHSLADALTTPPSGEEPLLFKTVGCAAWDLAACRVARERPG</sequence>
<name>A0ABP9XGP1_9DEIO</name>
<dbReference type="EMBL" id="BAABRV010000008">
    <property type="protein sequence ID" value="GAA5534530.1"/>
    <property type="molecule type" value="Genomic_DNA"/>
</dbReference>
<comment type="caution">
    <text evidence="1">The sequence shown here is derived from an EMBL/GenBank/DDBJ whole genome shotgun (WGS) entry which is preliminary data.</text>
</comment>
<dbReference type="PIRSF" id="PIRSF001439">
    <property type="entry name" value="CryM"/>
    <property type="match status" value="1"/>
</dbReference>
<dbReference type="NCBIfam" id="NF045512">
    <property type="entry name" value="PyrPipCarbRedLhpI"/>
    <property type="match status" value="1"/>
</dbReference>
<evidence type="ECO:0000313" key="1">
    <source>
        <dbReference type="EMBL" id="GAA5534530.1"/>
    </source>
</evidence>
<protein>
    <submittedName>
        <fullName evidence="1">Delta(1)-pyrroline-2-carboxylate reductase 1</fullName>
    </submittedName>
</protein>
<dbReference type="PANTHER" id="PTHR13812:SF19">
    <property type="entry name" value="KETIMINE REDUCTASE MU-CRYSTALLIN"/>
    <property type="match status" value="1"/>
</dbReference>
<organism evidence="1 2">
    <name type="scientific">Deinococcus aluminii</name>
    <dbReference type="NCBI Taxonomy" id="1656885"/>
    <lineage>
        <taxon>Bacteria</taxon>
        <taxon>Thermotogati</taxon>
        <taxon>Deinococcota</taxon>
        <taxon>Deinococci</taxon>
        <taxon>Deinococcales</taxon>
        <taxon>Deinococcaceae</taxon>
        <taxon>Deinococcus</taxon>
    </lineage>
</organism>
<dbReference type="Pfam" id="PF02423">
    <property type="entry name" value="OCD_Mu_crystall"/>
    <property type="match status" value="1"/>
</dbReference>
<dbReference type="SUPFAM" id="SSF51735">
    <property type="entry name" value="NAD(P)-binding Rossmann-fold domains"/>
    <property type="match status" value="1"/>
</dbReference>
<proteinExistence type="predicted"/>
<dbReference type="PANTHER" id="PTHR13812">
    <property type="entry name" value="KETIMINE REDUCTASE MU-CRYSTALLIN"/>
    <property type="match status" value="1"/>
</dbReference>
<dbReference type="NCBIfam" id="NF005603">
    <property type="entry name" value="PRK07340.1"/>
    <property type="match status" value="1"/>
</dbReference>
<gene>
    <name evidence="1" type="primary">ocd</name>
    <name evidence="1" type="ORF">Dalu01_02941</name>
</gene>
<evidence type="ECO:0000313" key="2">
    <source>
        <dbReference type="Proteomes" id="UP001404956"/>
    </source>
</evidence>
<dbReference type="Proteomes" id="UP001404956">
    <property type="component" value="Unassembled WGS sequence"/>
</dbReference>
<dbReference type="RefSeq" id="WP_345456184.1">
    <property type="nucleotide sequence ID" value="NZ_BAABRV010000008.1"/>
</dbReference>
<dbReference type="Gene3D" id="3.30.1780.10">
    <property type="entry name" value="ornithine cyclodeaminase, domain 1"/>
    <property type="match status" value="1"/>
</dbReference>
<accession>A0ABP9XGP1</accession>
<dbReference type="InterPro" id="IPR036291">
    <property type="entry name" value="NAD(P)-bd_dom_sf"/>
</dbReference>